<accession>A0A0P6XJ99</accession>
<dbReference type="Gene3D" id="1.25.10.10">
    <property type="entry name" value="Leucine-rich Repeat Variant"/>
    <property type="match status" value="2"/>
</dbReference>
<evidence type="ECO:0000256" key="1">
    <source>
        <dbReference type="SAM" id="MobiDB-lite"/>
    </source>
</evidence>
<dbReference type="SUPFAM" id="SSF48371">
    <property type="entry name" value="ARM repeat"/>
    <property type="match status" value="1"/>
</dbReference>
<keyword evidence="4" id="KW-1185">Reference proteome</keyword>
<feature type="region of interest" description="Disordered" evidence="1">
    <location>
        <begin position="178"/>
        <end position="201"/>
    </location>
</feature>
<evidence type="ECO:0008006" key="5">
    <source>
        <dbReference type="Google" id="ProtNLM"/>
    </source>
</evidence>
<proteinExistence type="predicted"/>
<reference evidence="3 4" key="1">
    <citation type="submission" date="2015-07" db="EMBL/GenBank/DDBJ databases">
        <title>Genome sequence of Levilinea saccharolytica DSM 16555.</title>
        <authorList>
            <person name="Hemp J."/>
            <person name="Ward L.M."/>
            <person name="Pace L.A."/>
            <person name="Fischer W.W."/>
        </authorList>
    </citation>
    <scope>NUCLEOTIDE SEQUENCE [LARGE SCALE GENOMIC DNA]</scope>
    <source>
        <strain evidence="3 4">KIBI-1</strain>
    </source>
</reference>
<evidence type="ECO:0000313" key="4">
    <source>
        <dbReference type="Proteomes" id="UP000050501"/>
    </source>
</evidence>
<dbReference type="STRING" id="229921.ADN01_18060"/>
<dbReference type="InterPro" id="IPR004155">
    <property type="entry name" value="PBS_lyase_HEAT"/>
</dbReference>
<dbReference type="InterPro" id="IPR011989">
    <property type="entry name" value="ARM-like"/>
</dbReference>
<protein>
    <recommendedName>
        <fullName evidence="5">HEAT repeat domain-containing protein</fullName>
    </recommendedName>
</protein>
<keyword evidence="2" id="KW-0812">Transmembrane</keyword>
<keyword evidence="2" id="KW-1133">Transmembrane helix</keyword>
<dbReference type="EMBL" id="LGCM01000065">
    <property type="protein sequence ID" value="KPL75727.1"/>
    <property type="molecule type" value="Genomic_DNA"/>
</dbReference>
<dbReference type="SMART" id="SM00567">
    <property type="entry name" value="EZ_HEAT"/>
    <property type="match status" value="2"/>
</dbReference>
<dbReference type="AlphaFoldDB" id="A0A0P6XJ99"/>
<dbReference type="InterPro" id="IPR016024">
    <property type="entry name" value="ARM-type_fold"/>
</dbReference>
<dbReference type="Proteomes" id="UP000050501">
    <property type="component" value="Unassembled WGS sequence"/>
</dbReference>
<dbReference type="PATRIC" id="fig|229921.5.peg.247"/>
<comment type="caution">
    <text evidence="3">The sequence shown here is derived from an EMBL/GenBank/DDBJ whole genome shotgun (WGS) entry which is preliminary data.</text>
</comment>
<organism evidence="3 4">
    <name type="scientific">Levilinea saccharolytica</name>
    <dbReference type="NCBI Taxonomy" id="229921"/>
    <lineage>
        <taxon>Bacteria</taxon>
        <taxon>Bacillati</taxon>
        <taxon>Chloroflexota</taxon>
        <taxon>Anaerolineae</taxon>
        <taxon>Anaerolineales</taxon>
        <taxon>Anaerolineaceae</taxon>
        <taxon>Levilinea</taxon>
    </lineage>
</organism>
<evidence type="ECO:0000313" key="3">
    <source>
        <dbReference type="EMBL" id="KPL75727.1"/>
    </source>
</evidence>
<feature type="transmembrane region" description="Helical" evidence="2">
    <location>
        <begin position="67"/>
        <end position="88"/>
    </location>
</feature>
<gene>
    <name evidence="3" type="ORF">ADN01_18060</name>
</gene>
<name>A0A0P6XJ99_9CHLR</name>
<dbReference type="RefSeq" id="WP_062417176.1">
    <property type="nucleotide sequence ID" value="NZ_DF967974.1"/>
</dbReference>
<feature type="transmembrane region" description="Helical" evidence="2">
    <location>
        <begin position="94"/>
        <end position="112"/>
    </location>
</feature>
<keyword evidence="2" id="KW-0472">Membrane</keyword>
<sequence length="444" mass="48401">MCAQIVPCYFCGEASRDDSTLQVPMFMIEKIQRVETAYKTSTAQYEKRVFTIPRCAACRRRHGIENALGTVIGAAGLLAVLGAVLLALSKGIGWGAGFLLVAVVILALAAALQERLLYGGKENLTLKHRETWPQVHMSLTSGWQIGEGPSRAQSFDWARERQKERDKEQENLRRIQEEQKQAKARAKKAISQSNQAYQSGQDGNVEKLLRTALDPKNGGRGTAIEMLGEMNHPDALEPLLGMLADPARTSDHGRLALALLGYDDPRITPAIQAAVDAAPDRASQAVKDMRRALNLRANPALLALKPVRDAEEGQRRAYALYARGDVSGLIQMALDPQGTGRSRAVQLLGDTADPQALEALLTLLADPTQAALYGRAAKAAAHYADPRAAAAIQAAEKALPVSWNSDIWLELIQSDLRNALYECSHPSMLYQPLSREEALKLSRA</sequence>
<evidence type="ECO:0000256" key="2">
    <source>
        <dbReference type="SAM" id="Phobius"/>
    </source>
</evidence>